<keyword evidence="2" id="KW-1185">Reference proteome</keyword>
<dbReference type="Pfam" id="PF19458">
    <property type="entry name" value="DUF5995"/>
    <property type="match status" value="1"/>
</dbReference>
<dbReference type="EMBL" id="SJZJ01000021">
    <property type="protein sequence ID" value="TCJ22739.1"/>
    <property type="molecule type" value="Genomic_DNA"/>
</dbReference>
<evidence type="ECO:0000313" key="1">
    <source>
        <dbReference type="EMBL" id="TCJ22739.1"/>
    </source>
</evidence>
<dbReference type="OrthoDB" id="583431at2"/>
<dbReference type="AlphaFoldDB" id="A0A4R1BXG7"/>
<accession>A0A4R1BXG7</accession>
<dbReference type="InterPro" id="IPR046037">
    <property type="entry name" value="DUF5995"/>
</dbReference>
<evidence type="ECO:0000313" key="2">
    <source>
        <dbReference type="Proteomes" id="UP000295453"/>
    </source>
</evidence>
<dbReference type="RefSeq" id="WP_131584578.1">
    <property type="nucleotide sequence ID" value="NZ_SJZJ01000021.1"/>
</dbReference>
<name>A0A4R1BXG7_9ACTN</name>
<protein>
    <submittedName>
        <fullName evidence="1">Uncharacterized protein</fullName>
    </submittedName>
</protein>
<sequence>MTSVDDVIARMQSIASALEPTDGAAVFNRVYLEVTAMVRDRLAAGTAFTDDAFMADLDVRFAQLWFRAYDASPASRSRAWSPLFESRRRDLAPIQFALAGMNAHIEHDLPLAVVATCLSHGRRPDDVRADYEKVNDLLAEVESGIRRSFLDDLGRALDDEVGPLAHLIAAWDIGKAREAAWVSVCLLWELRDNPFLDLLQRTALDRTVGLGSRLLLTPVT</sequence>
<comment type="caution">
    <text evidence="1">The sequence shown here is derived from an EMBL/GenBank/DDBJ whole genome shotgun (WGS) entry which is preliminary data.</text>
</comment>
<proteinExistence type="predicted"/>
<organism evidence="1 2">
    <name type="scientific">Nocardioides jejuensis</name>
    <dbReference type="NCBI Taxonomy" id="2502782"/>
    <lineage>
        <taxon>Bacteria</taxon>
        <taxon>Bacillati</taxon>
        <taxon>Actinomycetota</taxon>
        <taxon>Actinomycetes</taxon>
        <taxon>Propionibacteriales</taxon>
        <taxon>Nocardioidaceae</taxon>
        <taxon>Nocardioides</taxon>
    </lineage>
</organism>
<reference evidence="1 2" key="1">
    <citation type="submission" date="2019-03" db="EMBL/GenBank/DDBJ databases">
        <authorList>
            <person name="Kim M.K.M."/>
        </authorList>
    </citation>
    <scope>NUCLEOTIDE SEQUENCE [LARGE SCALE GENOMIC DNA]</scope>
    <source>
        <strain evidence="1 2">18JY15-6</strain>
    </source>
</reference>
<dbReference type="Proteomes" id="UP000295453">
    <property type="component" value="Unassembled WGS sequence"/>
</dbReference>
<gene>
    <name evidence="1" type="ORF">EPD65_12390</name>
</gene>